<name>A0ABW7SVG7_9ACTN</name>
<keyword evidence="1" id="KW-0812">Transmembrane</keyword>
<dbReference type="RefSeq" id="WP_396685022.1">
    <property type="nucleotide sequence ID" value="NZ_JBIRPU010000031.1"/>
</dbReference>
<gene>
    <name evidence="2" type="ORF">ACH4OY_28915</name>
</gene>
<feature type="transmembrane region" description="Helical" evidence="1">
    <location>
        <begin position="91"/>
        <end position="112"/>
    </location>
</feature>
<reference evidence="2 3" key="1">
    <citation type="submission" date="2024-10" db="EMBL/GenBank/DDBJ databases">
        <title>The Natural Products Discovery Center: Release of the First 8490 Sequenced Strains for Exploring Actinobacteria Biosynthetic Diversity.</title>
        <authorList>
            <person name="Kalkreuter E."/>
            <person name="Kautsar S.A."/>
            <person name="Yang D."/>
            <person name="Bader C.D."/>
            <person name="Teijaro C.N."/>
            <person name="Fluegel L."/>
            <person name="Davis C.M."/>
            <person name="Simpson J.R."/>
            <person name="Lauterbach L."/>
            <person name="Steele A.D."/>
            <person name="Gui C."/>
            <person name="Meng S."/>
            <person name="Li G."/>
            <person name="Viehrig K."/>
            <person name="Ye F."/>
            <person name="Su P."/>
            <person name="Kiefer A.F."/>
            <person name="Nichols A."/>
            <person name="Cepeda A.J."/>
            <person name="Yan W."/>
            <person name="Fan B."/>
            <person name="Jiang Y."/>
            <person name="Adhikari A."/>
            <person name="Zheng C.-J."/>
            <person name="Schuster L."/>
            <person name="Cowan T.M."/>
            <person name="Smanski M.J."/>
            <person name="Chevrette M.G."/>
            <person name="De Carvalho L.P.S."/>
            <person name="Shen B."/>
        </authorList>
    </citation>
    <scope>NUCLEOTIDE SEQUENCE [LARGE SCALE GENOMIC DNA]</scope>
    <source>
        <strain evidence="2 3">NPDC021253</strain>
    </source>
</reference>
<keyword evidence="1" id="KW-1133">Transmembrane helix</keyword>
<organism evidence="2 3">
    <name type="scientific">Micromonospora rubida</name>
    <dbReference type="NCBI Taxonomy" id="2697657"/>
    <lineage>
        <taxon>Bacteria</taxon>
        <taxon>Bacillati</taxon>
        <taxon>Actinomycetota</taxon>
        <taxon>Actinomycetes</taxon>
        <taxon>Micromonosporales</taxon>
        <taxon>Micromonosporaceae</taxon>
        <taxon>Micromonospora</taxon>
    </lineage>
</organism>
<dbReference type="Proteomes" id="UP001611075">
    <property type="component" value="Unassembled WGS sequence"/>
</dbReference>
<proteinExistence type="predicted"/>
<evidence type="ECO:0000313" key="3">
    <source>
        <dbReference type="Proteomes" id="UP001611075"/>
    </source>
</evidence>
<feature type="transmembrane region" description="Helical" evidence="1">
    <location>
        <begin position="12"/>
        <end position="32"/>
    </location>
</feature>
<evidence type="ECO:0008006" key="4">
    <source>
        <dbReference type="Google" id="ProtNLM"/>
    </source>
</evidence>
<keyword evidence="1" id="KW-0472">Membrane</keyword>
<comment type="caution">
    <text evidence="2">The sequence shown here is derived from an EMBL/GenBank/DDBJ whole genome shotgun (WGS) entry which is preliminary data.</text>
</comment>
<dbReference type="EMBL" id="JBIRPU010000031">
    <property type="protein sequence ID" value="MFI0796677.1"/>
    <property type="molecule type" value="Genomic_DNA"/>
</dbReference>
<evidence type="ECO:0000313" key="2">
    <source>
        <dbReference type="EMBL" id="MFI0796677.1"/>
    </source>
</evidence>
<evidence type="ECO:0000256" key="1">
    <source>
        <dbReference type="SAM" id="Phobius"/>
    </source>
</evidence>
<feature type="transmembrane region" description="Helical" evidence="1">
    <location>
        <begin position="58"/>
        <end position="79"/>
    </location>
</feature>
<accession>A0ABW7SVG7</accession>
<sequence length="116" mass="11910">MDDVDAPRRASFGLSLLVALGWYATVIGAVFVGRSGIADTPNRDCSAAFSCLTPQEEIGLAMILGAPILAGLLFITLVVTGLLTRRVPSSILAGTLSALGSVVVAVVVGAVWRGVR</sequence>
<keyword evidence="3" id="KW-1185">Reference proteome</keyword>
<protein>
    <recommendedName>
        <fullName evidence="4">Vitamin K epoxide reductase domain-containing protein</fullName>
    </recommendedName>
</protein>